<dbReference type="Proteomes" id="UP000683360">
    <property type="component" value="Unassembled WGS sequence"/>
</dbReference>
<dbReference type="PROSITE" id="PS00138">
    <property type="entry name" value="SUBTILASE_SER"/>
    <property type="match status" value="2"/>
</dbReference>
<keyword evidence="9" id="KW-1015">Disulfide bond</keyword>
<protein>
    <submittedName>
        <fullName evidence="16">FURIN</fullName>
        <ecNumber evidence="16">3.4.21.75</ecNumber>
    </submittedName>
</protein>
<evidence type="ECO:0000256" key="5">
    <source>
        <dbReference type="ARBA" id="ARBA00022801"/>
    </source>
</evidence>
<feature type="active site" description="Charge relay system" evidence="11 12">
    <location>
        <position position="101"/>
    </location>
</feature>
<dbReference type="Pfam" id="PF01483">
    <property type="entry name" value="P_proprotein"/>
    <property type="match status" value="2"/>
</dbReference>
<feature type="active site" description="Charge relay system" evidence="12">
    <location>
        <position position="809"/>
    </location>
</feature>
<feature type="transmembrane region" description="Helical" evidence="14">
    <location>
        <begin position="589"/>
        <end position="614"/>
    </location>
</feature>
<comment type="similarity">
    <text evidence="1">Belongs to the peptidase S8 family. Furin subfamily.</text>
</comment>
<dbReference type="PANTHER" id="PTHR42884:SF14">
    <property type="entry name" value="NEUROENDOCRINE CONVERTASE 1"/>
    <property type="match status" value="1"/>
</dbReference>
<dbReference type="PROSITE" id="PS51892">
    <property type="entry name" value="SUBTILASE"/>
    <property type="match status" value="2"/>
</dbReference>
<comment type="caution">
    <text evidence="16">The sequence shown here is derived from an EMBL/GenBank/DDBJ whole genome shotgun (WGS) entry which is preliminary data.</text>
</comment>
<dbReference type="FunFam" id="2.60.120.260:FF:000006">
    <property type="entry name" value="Proprotein convertase subtilisin/kexin type 5"/>
    <property type="match status" value="1"/>
</dbReference>
<dbReference type="PROSITE" id="PS00137">
    <property type="entry name" value="SUBTILASE_HIS"/>
    <property type="match status" value="1"/>
</dbReference>
<evidence type="ECO:0000256" key="12">
    <source>
        <dbReference type="PROSITE-ProRule" id="PRU01240"/>
    </source>
</evidence>
<dbReference type="PROSITE" id="PS00136">
    <property type="entry name" value="SUBTILASE_ASP"/>
    <property type="match status" value="2"/>
</dbReference>
<dbReference type="SUPFAM" id="SSF52743">
    <property type="entry name" value="Subtilisin-like"/>
    <property type="match status" value="2"/>
</dbReference>
<organism evidence="16 17">
    <name type="scientific">Mytilus edulis</name>
    <name type="common">Blue mussel</name>
    <dbReference type="NCBI Taxonomy" id="6550"/>
    <lineage>
        <taxon>Eukaryota</taxon>
        <taxon>Metazoa</taxon>
        <taxon>Spiralia</taxon>
        <taxon>Lophotrochozoa</taxon>
        <taxon>Mollusca</taxon>
        <taxon>Bivalvia</taxon>
        <taxon>Autobranchia</taxon>
        <taxon>Pteriomorphia</taxon>
        <taxon>Mytilida</taxon>
        <taxon>Mytiloidea</taxon>
        <taxon>Mytilidae</taxon>
        <taxon>Mytilinae</taxon>
        <taxon>Mytilus</taxon>
    </lineage>
</organism>
<feature type="active site" description="Charge relay system" evidence="12">
    <location>
        <position position="846"/>
    </location>
</feature>
<keyword evidence="7" id="KW-0106">Calcium</keyword>
<feature type="active site" description="Charge relay system" evidence="11 12">
    <location>
        <position position="310"/>
    </location>
</feature>
<evidence type="ECO:0000313" key="17">
    <source>
        <dbReference type="Proteomes" id="UP000683360"/>
    </source>
</evidence>
<evidence type="ECO:0000256" key="2">
    <source>
        <dbReference type="ARBA" id="ARBA00022670"/>
    </source>
</evidence>
<dbReference type="GO" id="GO:0016485">
    <property type="term" value="P:protein processing"/>
    <property type="evidence" value="ECO:0007669"/>
    <property type="project" value="TreeGrafter"/>
</dbReference>
<dbReference type="GO" id="GO:0004252">
    <property type="term" value="F:serine-type endopeptidase activity"/>
    <property type="evidence" value="ECO:0007669"/>
    <property type="project" value="UniProtKB-UniRule"/>
</dbReference>
<keyword evidence="17" id="KW-1185">Reference proteome</keyword>
<sequence length="1300" mass="142476">MNGFNQFLIGNTKYITAQIRQKKTKEVLSTLREDSNIKVLRQSPEISWVKQEKAYIRKARTVDTEWPNLWYLNGDVSPSMKVDKAWAAGYSGKGITIAVLDDGLQTDHPDLAANIDTANDRDVYDNDDDPTPTNGSSHGTETSGFIGAIKDNNVCVVGVAFKSTLIGIRILGALGISDSDEAQALSHYISKVDIYSNSWGPDDGTGFNAPKSITKAALKNGVNNGRNGKGVIYIWAAGNGGTTDNCNADGYVNSIYTVAITSVQIGQNAWYSEVCAPVLAAAYGGSKLDRFLTTTTTPSGCKSEGVEGTSYAAPIATGIVALTLEANPNLTWRDIQHLIVLTSNRNGFNDTYDAWSINGAKKEFSQVLGFGLMNAESMVSYGKNWVPVPIQQTCILSKRTPSMSTTTAVSDSIIVTSRDCSSINYLEHVQVDITFSYSRFRGATQLYLVSPSGTISHLLHYRYQDEVDNTAAGNQTWTFMSVHFWKENPIGRWHLEITSYVETVTVTLNSWTLKLYGTSTDPWPIIGQTSTAATKTTTEPKTQTTTVGKTTRGTTKLKSKPTTASTTLVSTSKDANGSIANTYNTNVPMIASIIGAFIAILALVGAVFATYALMKSIRKLETKKQRKSEIPNLYMYDREQNQAVTQIYGRRIDVGFEHVERLNNEKKDNVTKNIKRVNVKDGEFTNRIVFTTTREDDPILWFNKKYHRYEYIGQFWIGETKYITAQLHQTKTKEVLSTLREDPDVNVLRQNPEISWVTQEKAHTRKARTLDTKWPKLWYLNGDVSPSMKVDKAWADGYSGMGITIAVLDDGLQTDHPDLAANVDTVNDKDLYDYDDDPRHEGGNSHGTECSGLIGAVKDNNICVVGVAFSCTLIGNGGTADNCNADGYANSIYTVAITGVQIGKNAWYSEVCAPALAAAYGGSEDDRFMTTTTTASGCKTEGVQGTSYAAPIATGIAALTLEANPNLTWRDIQHLIVFTSNRNGFNDTYSEWSINGANKEFSQVLGFGLLDAEAMVKYGKHWVTVPIQQTCRSYTSSPALSTNTSASDSINITSGDCSSLNYLEHVLAHITFSYTGFRGVTQLYLVSPSGTRSHLLHYRYNDAVDNEPAGTLTWTFMSVHFWKENPIGSWSLEISSYINDIITVSLDSWSLTLYGTSVDPWPSTEATTSAILSESTTQDIITTKELKNEVSTEPTTQSTMMTVQTTKVTSASTTQSSTIFQTIEHQTDITTFVPTSRDITETTMLHITHTATPRHTREKVKTSTMATFNDTNGTIISRGVGVFIAIISIAGAVIATYATK</sequence>
<keyword evidence="14" id="KW-0812">Transmembrane</keyword>
<feature type="active site" description="Charge relay system" evidence="11 12">
    <location>
        <position position="138"/>
    </location>
</feature>
<dbReference type="InterPro" id="IPR015500">
    <property type="entry name" value="Peptidase_S8_subtilisin-rel"/>
</dbReference>
<evidence type="ECO:0000256" key="11">
    <source>
        <dbReference type="PIRSR" id="PIRSR615500-1"/>
    </source>
</evidence>
<feature type="domain" description="P/Homo B" evidence="15">
    <location>
        <begin position="1016"/>
        <end position="1159"/>
    </location>
</feature>
<keyword evidence="14" id="KW-1133">Transmembrane helix</keyword>
<evidence type="ECO:0000256" key="6">
    <source>
        <dbReference type="ARBA" id="ARBA00022825"/>
    </source>
</evidence>
<dbReference type="CDD" id="cd04059">
    <property type="entry name" value="Peptidases_S8_Protein_convertases_Kexins_Furin-like"/>
    <property type="match status" value="1"/>
</dbReference>
<dbReference type="PROSITE" id="PS51829">
    <property type="entry name" value="P_HOMO_B"/>
    <property type="match status" value="2"/>
</dbReference>
<dbReference type="Pfam" id="PF00082">
    <property type="entry name" value="Peptidase_S8"/>
    <property type="match status" value="3"/>
</dbReference>
<evidence type="ECO:0000256" key="4">
    <source>
        <dbReference type="ARBA" id="ARBA00022729"/>
    </source>
</evidence>
<evidence type="ECO:0000256" key="7">
    <source>
        <dbReference type="ARBA" id="ARBA00022837"/>
    </source>
</evidence>
<keyword evidence="14" id="KW-0472">Membrane</keyword>
<dbReference type="InterPro" id="IPR034182">
    <property type="entry name" value="Kexin/furin"/>
</dbReference>
<evidence type="ECO:0000256" key="13">
    <source>
        <dbReference type="SAM" id="MobiDB-lite"/>
    </source>
</evidence>
<proteinExistence type="inferred from homology"/>
<accession>A0A8S3TVS2</accession>
<evidence type="ECO:0000256" key="9">
    <source>
        <dbReference type="ARBA" id="ARBA00023157"/>
    </source>
</evidence>
<dbReference type="InterPro" id="IPR023827">
    <property type="entry name" value="Peptidase_S8_Asp-AS"/>
</dbReference>
<dbReference type="Gene3D" id="3.40.50.200">
    <property type="entry name" value="Peptidase S8/S53 domain"/>
    <property type="match status" value="3"/>
</dbReference>
<dbReference type="PANTHER" id="PTHR42884">
    <property type="entry name" value="PROPROTEIN CONVERTASE SUBTILISIN/KEXIN-RELATED"/>
    <property type="match status" value="1"/>
</dbReference>
<dbReference type="GO" id="GO:0000139">
    <property type="term" value="C:Golgi membrane"/>
    <property type="evidence" value="ECO:0007669"/>
    <property type="project" value="TreeGrafter"/>
</dbReference>
<dbReference type="InterPro" id="IPR023828">
    <property type="entry name" value="Peptidase_S8_Ser-AS"/>
</dbReference>
<evidence type="ECO:0000259" key="15">
    <source>
        <dbReference type="PROSITE" id="PS51829"/>
    </source>
</evidence>
<feature type="active site" description="Charge relay system" evidence="12">
    <location>
        <position position="947"/>
    </location>
</feature>
<feature type="region of interest" description="Disordered" evidence="13">
    <location>
        <begin position="117"/>
        <end position="141"/>
    </location>
</feature>
<evidence type="ECO:0000256" key="10">
    <source>
        <dbReference type="ARBA" id="ARBA00023180"/>
    </source>
</evidence>
<dbReference type="EMBL" id="CAJPWZ010002411">
    <property type="protein sequence ID" value="CAG2238030.1"/>
    <property type="molecule type" value="Genomic_DNA"/>
</dbReference>
<feature type="domain" description="P/Homo B" evidence="15">
    <location>
        <begin position="388"/>
        <end position="521"/>
    </location>
</feature>
<dbReference type="GO" id="GO:0005802">
    <property type="term" value="C:trans-Golgi network"/>
    <property type="evidence" value="ECO:0007669"/>
    <property type="project" value="TreeGrafter"/>
</dbReference>
<evidence type="ECO:0000256" key="8">
    <source>
        <dbReference type="ARBA" id="ARBA00023145"/>
    </source>
</evidence>
<gene>
    <name evidence="16" type="ORF">MEDL_50498</name>
</gene>
<dbReference type="FunFam" id="3.40.50.200:FF:000021">
    <property type="entry name" value="Proprotein convertase subtilisin/kexin type 5a"/>
    <property type="match status" value="1"/>
</dbReference>
<dbReference type="Gene3D" id="2.60.120.260">
    <property type="entry name" value="Galactose-binding domain-like"/>
    <property type="match status" value="2"/>
</dbReference>
<feature type="compositionally biased region" description="Low complexity" evidence="13">
    <location>
        <begin position="532"/>
        <end position="556"/>
    </location>
</feature>
<dbReference type="InterPro" id="IPR000209">
    <property type="entry name" value="Peptidase_S8/S53_dom"/>
</dbReference>
<dbReference type="PRINTS" id="PR00723">
    <property type="entry name" value="SUBTILISIN"/>
</dbReference>
<dbReference type="SUPFAM" id="SSF49785">
    <property type="entry name" value="Galactose-binding domain-like"/>
    <property type="match status" value="2"/>
</dbReference>
<dbReference type="OrthoDB" id="300641at2759"/>
<keyword evidence="3" id="KW-0165">Cleavage on pair of basic residues</keyword>
<keyword evidence="10" id="KW-0325">Glycoprotein</keyword>
<evidence type="ECO:0000313" key="16">
    <source>
        <dbReference type="EMBL" id="CAG2238030.1"/>
    </source>
</evidence>
<dbReference type="InterPro" id="IPR002884">
    <property type="entry name" value="P_dom"/>
</dbReference>
<keyword evidence="6 12" id="KW-0720">Serine protease</keyword>
<dbReference type="InterPro" id="IPR008979">
    <property type="entry name" value="Galactose-bd-like_sf"/>
</dbReference>
<evidence type="ECO:0000256" key="14">
    <source>
        <dbReference type="SAM" id="Phobius"/>
    </source>
</evidence>
<keyword evidence="2 12" id="KW-0645">Protease</keyword>
<evidence type="ECO:0000256" key="1">
    <source>
        <dbReference type="ARBA" id="ARBA00005325"/>
    </source>
</evidence>
<dbReference type="InterPro" id="IPR036852">
    <property type="entry name" value="Peptidase_S8/S53_dom_sf"/>
</dbReference>
<keyword evidence="8" id="KW-0865">Zymogen</keyword>
<feature type="region of interest" description="Disordered" evidence="13">
    <location>
        <begin position="532"/>
        <end position="565"/>
    </location>
</feature>
<keyword evidence="5 12" id="KW-0378">Hydrolase</keyword>
<keyword evidence="4" id="KW-0732">Signal</keyword>
<name>A0A8S3TVS2_MYTED</name>
<dbReference type="InterPro" id="IPR022398">
    <property type="entry name" value="Peptidase_S8_His-AS"/>
</dbReference>
<reference evidence="16" key="1">
    <citation type="submission" date="2021-03" db="EMBL/GenBank/DDBJ databases">
        <authorList>
            <person name="Bekaert M."/>
        </authorList>
    </citation>
    <scope>NUCLEOTIDE SEQUENCE</scope>
</reference>
<feature type="transmembrane region" description="Helical" evidence="14">
    <location>
        <begin position="1275"/>
        <end position="1298"/>
    </location>
</feature>
<evidence type="ECO:0000256" key="3">
    <source>
        <dbReference type="ARBA" id="ARBA00022685"/>
    </source>
</evidence>
<dbReference type="EC" id="3.4.21.75" evidence="16"/>